<protein>
    <submittedName>
        <fullName evidence="1">Uncharacterized protein</fullName>
    </submittedName>
</protein>
<proteinExistence type="predicted"/>
<gene>
    <name evidence="1" type="ORF">NCTC10113_01184</name>
</gene>
<dbReference type="EMBL" id="LR214939">
    <property type="protein sequence ID" value="VEU56281.1"/>
    <property type="molecule type" value="Genomic_DNA"/>
</dbReference>
<accession>A0A448ZYE2</accession>
<keyword evidence="1" id="KW-0614">Plasmid</keyword>
<sequence>MFKWSNTLDIATWCAQGYSGTWQEFSDVFHQGNAIQIWRDTEYRKGTGDGNINNILNQLRNRAQDFVLYVYKPVYDDHSAARGHHVENVYTSNPDLQTNYYHNNLLKFPMETFILHLNVKKPGIFPSHKKVKDTTLLSFD</sequence>
<name>A0A448ZYE2_METSV</name>
<dbReference type="AlphaFoldDB" id="A0A448ZYE2"/>
<organism evidence="1">
    <name type="scientific">Metamycoplasma salivarium</name>
    <name type="common">Mycoplasma salivarium</name>
    <dbReference type="NCBI Taxonomy" id="2124"/>
    <lineage>
        <taxon>Bacteria</taxon>
        <taxon>Bacillati</taxon>
        <taxon>Mycoplasmatota</taxon>
        <taxon>Mycoplasmoidales</taxon>
        <taxon>Metamycoplasmataceae</taxon>
        <taxon>Metamycoplasma</taxon>
    </lineage>
</organism>
<dbReference type="RefSeq" id="WP_024544127.1">
    <property type="nucleotide sequence ID" value="NZ_BPLV01000001.1"/>
</dbReference>
<reference evidence="1" key="1">
    <citation type="submission" date="2019-01" db="EMBL/GenBank/DDBJ databases">
        <authorList>
            <consortium name="Pathogen Informatics"/>
        </authorList>
    </citation>
    <scope>NUCLEOTIDE SEQUENCE [LARGE SCALE GENOMIC DNA]</scope>
    <source>
        <strain evidence="1">NCTC10113</strain>
    </source>
</reference>
<geneLocation type="plasmid" evidence="1">
    <name>2</name>
</geneLocation>
<evidence type="ECO:0000313" key="1">
    <source>
        <dbReference type="EMBL" id="VEU56281.1"/>
    </source>
</evidence>